<dbReference type="EMBL" id="MU394518">
    <property type="protein sequence ID" value="KAI6080096.1"/>
    <property type="molecule type" value="Genomic_DNA"/>
</dbReference>
<organism evidence="1 2">
    <name type="scientific">Hypoxylon rubiginosum</name>
    <dbReference type="NCBI Taxonomy" id="110542"/>
    <lineage>
        <taxon>Eukaryota</taxon>
        <taxon>Fungi</taxon>
        <taxon>Dikarya</taxon>
        <taxon>Ascomycota</taxon>
        <taxon>Pezizomycotina</taxon>
        <taxon>Sordariomycetes</taxon>
        <taxon>Xylariomycetidae</taxon>
        <taxon>Xylariales</taxon>
        <taxon>Hypoxylaceae</taxon>
        <taxon>Hypoxylon</taxon>
    </lineage>
</organism>
<sequence>MELNQSSVRMQTPNRFTYFYSLPKELRDHIWATAFQDPAVVPMRYRRGRLFATPHPLTRICTETRDLFFSRKPNWLMMGPDVITSMDSVSKLPANFDSDLFIIRVHCQDMIPLLQCSRTLQMEKLIITVSNNTDAPWSADDIPPGFESSFLQSWTTESNENSLKFCSGSDNRTLRMCILNQTSSFIQLLSYQSLLNIYGLSNWGPRIPAICFLQ</sequence>
<reference evidence="1 2" key="1">
    <citation type="journal article" date="2022" name="New Phytol.">
        <title>Ecological generalism drives hyperdiversity of secondary metabolite gene clusters in xylarialean endophytes.</title>
        <authorList>
            <person name="Franco M.E.E."/>
            <person name="Wisecaver J.H."/>
            <person name="Arnold A.E."/>
            <person name="Ju Y.M."/>
            <person name="Slot J.C."/>
            <person name="Ahrendt S."/>
            <person name="Moore L.P."/>
            <person name="Eastman K.E."/>
            <person name="Scott K."/>
            <person name="Konkel Z."/>
            <person name="Mondo S.J."/>
            <person name="Kuo A."/>
            <person name="Hayes R.D."/>
            <person name="Haridas S."/>
            <person name="Andreopoulos B."/>
            <person name="Riley R."/>
            <person name="LaButti K."/>
            <person name="Pangilinan J."/>
            <person name="Lipzen A."/>
            <person name="Amirebrahimi M."/>
            <person name="Yan J."/>
            <person name="Adam C."/>
            <person name="Keymanesh K."/>
            <person name="Ng V."/>
            <person name="Louie K."/>
            <person name="Northen T."/>
            <person name="Drula E."/>
            <person name="Henrissat B."/>
            <person name="Hsieh H.M."/>
            <person name="Youens-Clark K."/>
            <person name="Lutzoni F."/>
            <person name="Miadlikowska J."/>
            <person name="Eastwood D.C."/>
            <person name="Hamelin R.C."/>
            <person name="Grigoriev I.V."/>
            <person name="U'Ren J.M."/>
        </authorList>
    </citation>
    <scope>NUCLEOTIDE SEQUENCE [LARGE SCALE GENOMIC DNA]</scope>
    <source>
        <strain evidence="1 2">ER1909</strain>
    </source>
</reference>
<protein>
    <submittedName>
        <fullName evidence="1">Uncharacterized protein</fullName>
    </submittedName>
</protein>
<accession>A0ACC0CIA0</accession>
<proteinExistence type="predicted"/>
<evidence type="ECO:0000313" key="2">
    <source>
        <dbReference type="Proteomes" id="UP001497680"/>
    </source>
</evidence>
<comment type="caution">
    <text evidence="1">The sequence shown here is derived from an EMBL/GenBank/DDBJ whole genome shotgun (WGS) entry which is preliminary data.</text>
</comment>
<keyword evidence="2" id="KW-1185">Reference proteome</keyword>
<evidence type="ECO:0000313" key="1">
    <source>
        <dbReference type="EMBL" id="KAI6080096.1"/>
    </source>
</evidence>
<gene>
    <name evidence="1" type="ORF">F4821DRAFT_94443</name>
</gene>
<dbReference type="Proteomes" id="UP001497680">
    <property type="component" value="Unassembled WGS sequence"/>
</dbReference>
<name>A0ACC0CIA0_9PEZI</name>